<feature type="domain" description="HTH deoR-type" evidence="6">
    <location>
        <begin position="4"/>
        <end position="59"/>
    </location>
</feature>
<dbReference type="InterPro" id="IPR036390">
    <property type="entry name" value="WH_DNA-bd_sf"/>
</dbReference>
<organism evidence="7 8">
    <name type="scientific">Christensenella minuta</name>
    <dbReference type="NCBI Taxonomy" id="626937"/>
    <lineage>
        <taxon>Bacteria</taxon>
        <taxon>Bacillati</taxon>
        <taxon>Bacillota</taxon>
        <taxon>Clostridia</taxon>
        <taxon>Christensenellales</taxon>
        <taxon>Christensenellaceae</taxon>
        <taxon>Christensenella</taxon>
    </lineage>
</organism>
<evidence type="ECO:0000313" key="8">
    <source>
        <dbReference type="Proteomes" id="UP000070366"/>
    </source>
</evidence>
<sequence length="263" mass="29137">MNKKASREEYILNALQSANRMTTGEAANVLGISEATVRRIFSDLEKSGKVVRNYGGIQLAENTPSYSFEQREKIFQQEKIEIGRLAAAAVMDEDTIYLDCGTTIFQMALALSVRIAKNEFSSLRIITNSIANTQAIVPSPSCKVYLIGGEYNDRRRDFSGPLTEKYLSPFHFTKCFLGCDGMHIQSGFSSNQIDISSLNTRVIERSDAKYVLLDNSKFNQCSLIAYAGLSEIDGIFTNTPPDISLQEMLSANGLKVLVPDVSR</sequence>
<evidence type="ECO:0000256" key="2">
    <source>
        <dbReference type="ARBA" id="ARBA00022491"/>
    </source>
</evidence>
<dbReference type="SUPFAM" id="SSF100950">
    <property type="entry name" value="NagB/RpiA/CoA transferase-like"/>
    <property type="match status" value="1"/>
</dbReference>
<dbReference type="Gene3D" id="1.10.10.10">
    <property type="entry name" value="Winged helix-like DNA-binding domain superfamily/Winged helix DNA-binding domain"/>
    <property type="match status" value="1"/>
</dbReference>
<gene>
    <name evidence="7" type="ORF">HMPREF3293_00775</name>
</gene>
<comment type="function">
    <text evidence="5">Repressor of the lactose catabolism operon. Galactose-6-phosphate is the inducer.</text>
</comment>
<evidence type="ECO:0000313" key="7">
    <source>
        <dbReference type="EMBL" id="KXK66369.1"/>
    </source>
</evidence>
<dbReference type="EMBL" id="LSZW01000046">
    <property type="protein sequence ID" value="KXK66369.1"/>
    <property type="molecule type" value="Genomic_DNA"/>
</dbReference>
<dbReference type="GO" id="GO:0003700">
    <property type="term" value="F:DNA-binding transcription factor activity"/>
    <property type="evidence" value="ECO:0007669"/>
    <property type="project" value="InterPro"/>
</dbReference>
<dbReference type="KEGG" id="cmiu:B1H56_14085"/>
<dbReference type="AlphaFoldDB" id="A0A136Q6W9"/>
<dbReference type="RefSeq" id="WP_066523056.1">
    <property type="nucleotide sequence ID" value="NZ_CABMOF010000012.1"/>
</dbReference>
<keyword evidence="4" id="KW-0804">Transcription</keyword>
<keyword evidence="3" id="KW-0805">Transcription regulation</keyword>
<dbReference type="InterPro" id="IPR037171">
    <property type="entry name" value="NagB/RpiA_transferase-like"/>
</dbReference>
<dbReference type="Pfam" id="PF00455">
    <property type="entry name" value="DeoRC"/>
    <property type="match status" value="1"/>
</dbReference>
<dbReference type="InterPro" id="IPR014036">
    <property type="entry name" value="DeoR-like_C"/>
</dbReference>
<evidence type="ECO:0000259" key="6">
    <source>
        <dbReference type="PROSITE" id="PS51000"/>
    </source>
</evidence>
<evidence type="ECO:0000256" key="3">
    <source>
        <dbReference type="ARBA" id="ARBA00023015"/>
    </source>
</evidence>
<dbReference type="PANTHER" id="PTHR30363:SF4">
    <property type="entry name" value="GLYCEROL-3-PHOSPHATE REGULON REPRESSOR"/>
    <property type="match status" value="1"/>
</dbReference>
<dbReference type="SUPFAM" id="SSF46785">
    <property type="entry name" value="Winged helix' DNA-binding domain"/>
    <property type="match status" value="1"/>
</dbReference>
<dbReference type="PROSITE" id="PS51000">
    <property type="entry name" value="HTH_DEOR_2"/>
    <property type="match status" value="1"/>
</dbReference>
<dbReference type="PANTHER" id="PTHR30363">
    <property type="entry name" value="HTH-TYPE TRANSCRIPTIONAL REGULATOR SRLR-RELATED"/>
    <property type="match status" value="1"/>
</dbReference>
<dbReference type="Proteomes" id="UP000070366">
    <property type="component" value="Unassembled WGS sequence"/>
</dbReference>
<dbReference type="OrthoDB" id="9797223at2"/>
<proteinExistence type="predicted"/>
<dbReference type="InterPro" id="IPR001034">
    <property type="entry name" value="DeoR_HTH"/>
</dbReference>
<dbReference type="InterPro" id="IPR050313">
    <property type="entry name" value="Carb_Metab_HTH_regulators"/>
</dbReference>
<keyword evidence="2" id="KW-0678">Repressor</keyword>
<dbReference type="SMART" id="SM00420">
    <property type="entry name" value="HTH_DEOR"/>
    <property type="match status" value="1"/>
</dbReference>
<protein>
    <recommendedName>
        <fullName evidence="1">Lactose phosphotransferase system repressor</fullName>
    </recommendedName>
</protein>
<dbReference type="InterPro" id="IPR036388">
    <property type="entry name" value="WH-like_DNA-bd_sf"/>
</dbReference>
<evidence type="ECO:0000256" key="1">
    <source>
        <dbReference type="ARBA" id="ARBA00021390"/>
    </source>
</evidence>
<evidence type="ECO:0000256" key="5">
    <source>
        <dbReference type="ARBA" id="ARBA00024937"/>
    </source>
</evidence>
<accession>A0A136Q6W9</accession>
<comment type="caution">
    <text evidence="7">The sequence shown here is derived from an EMBL/GenBank/DDBJ whole genome shotgun (WGS) entry which is preliminary data.</text>
</comment>
<dbReference type="Pfam" id="PF08220">
    <property type="entry name" value="HTH_DeoR"/>
    <property type="match status" value="1"/>
</dbReference>
<dbReference type="SMART" id="SM01134">
    <property type="entry name" value="DeoRC"/>
    <property type="match status" value="1"/>
</dbReference>
<reference evidence="7 8" key="1">
    <citation type="submission" date="2016-02" db="EMBL/GenBank/DDBJ databases">
        <authorList>
            <person name="Wen L."/>
            <person name="He K."/>
            <person name="Yang H."/>
        </authorList>
    </citation>
    <scope>NUCLEOTIDE SEQUENCE [LARGE SCALE GENOMIC DNA]</scope>
    <source>
        <strain evidence="7 8">DSM 22607</strain>
    </source>
</reference>
<evidence type="ECO:0000256" key="4">
    <source>
        <dbReference type="ARBA" id="ARBA00023163"/>
    </source>
</evidence>
<dbReference type="STRING" id="626937.HMPREF3293_00775"/>
<name>A0A136Q6W9_9FIRM</name>
<keyword evidence="8" id="KW-1185">Reference proteome</keyword>